<dbReference type="Pfam" id="PF02368">
    <property type="entry name" value="Big_2"/>
    <property type="match status" value="1"/>
</dbReference>
<sequence length="517" mass="54027">MKKHASLLIIPSIIVNIVLGVFAIYNLTGNSFEIETLSHVKEAGIYGPSGLQVIEGDFTIESADVKLQNTVVTGNLYLTEGIGDGAVELNNVVVQGSTLVKGGGQNSIKLENVTLNELEVNREDGKVRVSLIGNTQVEKVILGGESILDVTELSEEGFLTEVYIQTASDVALAGDFKNIVVAQNSAQVQFLTGKADKLSTTPQARDAAIDLGDKVEIGLLEPGAPLKLTGEGLVKEMKVSAPGLVKVAVSIESLIASGRGIFIELVGGSIESFLVEESEGTVMIHLAEGTEVGSLELNGAAGITGKGEIKDARINAAGTTIEQTPGKVALAKDIKAEVGGKELPEKVEEKPPAPRQPSTPSTPSTPTVTLGSISNMSMGVGRTGTRDLSVSPGDANISVSSSNSNVASVSLSGNKITVTGNAAGSATITVTARKSGYNDRTRTFTVTVNQVRSFETGDERLSPGNTVVVVTLWHSDPQNYEVVVGSTPLRYLSDEKAFFGEVPDADASAGNVRVNRR</sequence>
<protein>
    <submittedName>
        <fullName evidence="3">Ig domain protein group 2 domain protein</fullName>
    </submittedName>
</protein>
<feature type="domain" description="BIG2" evidence="2">
    <location>
        <begin position="355"/>
        <end position="442"/>
    </location>
</feature>
<evidence type="ECO:0000259" key="2">
    <source>
        <dbReference type="SMART" id="SM00635"/>
    </source>
</evidence>
<gene>
    <name evidence="3" type="ORF">DealDRAFT_2236</name>
</gene>
<dbReference type="STRING" id="555088.DealDRAFT_2236"/>
<feature type="region of interest" description="Disordered" evidence="1">
    <location>
        <begin position="339"/>
        <end position="389"/>
    </location>
</feature>
<proteinExistence type="predicted"/>
<dbReference type="Proteomes" id="UP000006443">
    <property type="component" value="Unassembled WGS sequence"/>
</dbReference>
<evidence type="ECO:0000256" key="1">
    <source>
        <dbReference type="SAM" id="MobiDB-lite"/>
    </source>
</evidence>
<evidence type="ECO:0000313" key="4">
    <source>
        <dbReference type="Proteomes" id="UP000006443"/>
    </source>
</evidence>
<dbReference type="InterPro" id="IPR008964">
    <property type="entry name" value="Invasin/intimin_cell_adhesion"/>
</dbReference>
<dbReference type="EMBL" id="ACJM01000011">
    <property type="protein sequence ID" value="EEG76975.1"/>
    <property type="molecule type" value="Genomic_DNA"/>
</dbReference>
<dbReference type="InterPro" id="IPR003343">
    <property type="entry name" value="Big_2"/>
</dbReference>
<dbReference type="SUPFAM" id="SSF49373">
    <property type="entry name" value="Invasin/intimin cell-adhesion fragments"/>
    <property type="match status" value="1"/>
</dbReference>
<keyword evidence="4" id="KW-1185">Reference proteome</keyword>
<dbReference type="Gene3D" id="2.60.40.1080">
    <property type="match status" value="1"/>
</dbReference>
<dbReference type="OrthoDB" id="2744137at2"/>
<dbReference type="eggNOG" id="COG5492">
    <property type="taxonomic scope" value="Bacteria"/>
</dbReference>
<feature type="compositionally biased region" description="Basic and acidic residues" evidence="1">
    <location>
        <begin position="339"/>
        <end position="352"/>
    </location>
</feature>
<organism evidence="3 4">
    <name type="scientific">Dethiobacter alkaliphilus AHT 1</name>
    <dbReference type="NCBI Taxonomy" id="555088"/>
    <lineage>
        <taxon>Bacteria</taxon>
        <taxon>Bacillati</taxon>
        <taxon>Bacillota</taxon>
        <taxon>Dethiobacteria</taxon>
        <taxon>Dethiobacterales</taxon>
        <taxon>Dethiobacteraceae</taxon>
        <taxon>Dethiobacter</taxon>
    </lineage>
</organism>
<dbReference type="AlphaFoldDB" id="C0GIC7"/>
<accession>C0GIC7</accession>
<name>C0GIC7_DETAL</name>
<comment type="caution">
    <text evidence="3">The sequence shown here is derived from an EMBL/GenBank/DDBJ whole genome shotgun (WGS) entry which is preliminary data.</text>
</comment>
<dbReference type="SMART" id="SM00635">
    <property type="entry name" value="BID_2"/>
    <property type="match status" value="1"/>
</dbReference>
<dbReference type="RefSeq" id="WP_008517453.1">
    <property type="nucleotide sequence ID" value="NZ_ACJM01000011.1"/>
</dbReference>
<feature type="compositionally biased region" description="Low complexity" evidence="1">
    <location>
        <begin position="356"/>
        <end position="369"/>
    </location>
</feature>
<evidence type="ECO:0000313" key="3">
    <source>
        <dbReference type="EMBL" id="EEG76975.1"/>
    </source>
</evidence>
<reference evidence="3 4" key="1">
    <citation type="submission" date="2009-02" db="EMBL/GenBank/DDBJ databases">
        <title>Sequencing of the draft genome and assembly of Dethiobacter alkaliphilus AHT 1.</title>
        <authorList>
            <consortium name="US DOE Joint Genome Institute (JGI-PGF)"/>
            <person name="Lucas S."/>
            <person name="Copeland A."/>
            <person name="Lapidus A."/>
            <person name="Glavina del Rio T."/>
            <person name="Dalin E."/>
            <person name="Tice H."/>
            <person name="Bruce D."/>
            <person name="Goodwin L."/>
            <person name="Pitluck S."/>
            <person name="Larimer F."/>
            <person name="Land M.L."/>
            <person name="Hauser L."/>
            <person name="Muyzer G."/>
        </authorList>
    </citation>
    <scope>NUCLEOTIDE SEQUENCE [LARGE SCALE GENOMIC DNA]</scope>
    <source>
        <strain evidence="3 4">AHT 1</strain>
    </source>
</reference>